<dbReference type="Pfam" id="PF26468">
    <property type="entry name" value="GIY_YIG_3"/>
    <property type="match status" value="1"/>
</dbReference>
<evidence type="ECO:0000259" key="1">
    <source>
        <dbReference type="Pfam" id="PF26468"/>
    </source>
</evidence>
<evidence type="ECO:0000313" key="2">
    <source>
        <dbReference type="EMBL" id="TSA79652.1"/>
    </source>
</evidence>
<name>A0A553UHI2_9DEIO</name>
<dbReference type="AlphaFoldDB" id="A0A553UHI2"/>
<reference evidence="2 3" key="1">
    <citation type="submission" date="2019-07" db="EMBL/GenBank/DDBJ databases">
        <title>Deinococcus detaillus sp. nov., isolated from humus soil in Antarctica.</title>
        <authorList>
            <person name="Zhang K."/>
        </authorList>
    </citation>
    <scope>NUCLEOTIDE SEQUENCE [LARGE SCALE GENOMIC DNA]</scope>
    <source>
        <strain evidence="2 3">H1</strain>
    </source>
</reference>
<keyword evidence="3" id="KW-1185">Reference proteome</keyword>
<dbReference type="RefSeq" id="WP_143722103.1">
    <property type="nucleotide sequence ID" value="NZ_VKDB01000038.1"/>
</dbReference>
<proteinExistence type="predicted"/>
<protein>
    <recommendedName>
        <fullName evidence="1">GIY-YIG domain-containing protein</fullName>
    </recommendedName>
</protein>
<sequence length="230" mass="25828">MTSAREHDTERFYALLAELEQRVGGRRQLGECHGRQVWPQRGVYFCFEPGETRRAAPQSRVVRIGTHALIDRSQTTLWKRLLNHRGTGSGGGNHRGSIFRQHVGFALQARDDLSCPTWGVDPSAPSAIRQTEEWLEQRVSQVLGATSVLWLAIDDQPGPQSLRGEIERGSIALLSGLNEAGDAPSANWLGRHARSETIRRSGLWNISHTSEDYPPRFLDTFERLIRSQPV</sequence>
<gene>
    <name evidence="2" type="ORF">FNU79_17610</name>
</gene>
<organism evidence="2 3">
    <name type="scientific">Deinococcus detaillensis</name>
    <dbReference type="NCBI Taxonomy" id="2592048"/>
    <lineage>
        <taxon>Bacteria</taxon>
        <taxon>Thermotogati</taxon>
        <taxon>Deinococcota</taxon>
        <taxon>Deinococci</taxon>
        <taxon>Deinococcales</taxon>
        <taxon>Deinococcaceae</taxon>
        <taxon>Deinococcus</taxon>
    </lineage>
</organism>
<accession>A0A553UHI2</accession>
<comment type="caution">
    <text evidence="2">The sequence shown here is derived from an EMBL/GenBank/DDBJ whole genome shotgun (WGS) entry which is preliminary data.</text>
</comment>
<dbReference type="OrthoDB" id="7107773at2"/>
<dbReference type="Proteomes" id="UP000316092">
    <property type="component" value="Unassembled WGS sequence"/>
</dbReference>
<dbReference type="InterPro" id="IPR058782">
    <property type="entry name" value="GIY_YIG_3"/>
</dbReference>
<dbReference type="EMBL" id="VKDB01000038">
    <property type="protein sequence ID" value="TSA79652.1"/>
    <property type="molecule type" value="Genomic_DNA"/>
</dbReference>
<evidence type="ECO:0000313" key="3">
    <source>
        <dbReference type="Proteomes" id="UP000316092"/>
    </source>
</evidence>
<feature type="domain" description="GIY-YIG" evidence="1">
    <location>
        <begin position="4"/>
        <end position="227"/>
    </location>
</feature>